<dbReference type="EMBL" id="MIGC01001766">
    <property type="protein sequence ID" value="PHJ22238.1"/>
    <property type="molecule type" value="Genomic_DNA"/>
</dbReference>
<evidence type="ECO:0000313" key="3">
    <source>
        <dbReference type="Proteomes" id="UP000221165"/>
    </source>
</evidence>
<keyword evidence="1" id="KW-0472">Membrane</keyword>
<dbReference type="RefSeq" id="XP_067923915.1">
    <property type="nucleotide sequence ID" value="XM_068064108.1"/>
</dbReference>
<organism evidence="2 3">
    <name type="scientific">Cystoisospora suis</name>
    <dbReference type="NCBI Taxonomy" id="483139"/>
    <lineage>
        <taxon>Eukaryota</taxon>
        <taxon>Sar</taxon>
        <taxon>Alveolata</taxon>
        <taxon>Apicomplexa</taxon>
        <taxon>Conoidasida</taxon>
        <taxon>Coccidia</taxon>
        <taxon>Eucoccidiorida</taxon>
        <taxon>Eimeriorina</taxon>
        <taxon>Sarcocystidae</taxon>
        <taxon>Cystoisospora</taxon>
    </lineage>
</organism>
<feature type="transmembrane region" description="Helical" evidence="1">
    <location>
        <begin position="80"/>
        <end position="101"/>
    </location>
</feature>
<dbReference type="VEuPathDB" id="ToxoDB:CSUI_003913"/>
<keyword evidence="1" id="KW-0812">Transmembrane</keyword>
<feature type="transmembrane region" description="Helical" evidence="1">
    <location>
        <begin position="50"/>
        <end position="68"/>
    </location>
</feature>
<name>A0A2C6L2H3_9APIC</name>
<reference evidence="2 3" key="1">
    <citation type="journal article" date="2017" name="Int. J. Parasitol.">
        <title>The genome of the protozoan parasite Cystoisospora suis and a reverse vaccinology approach to identify vaccine candidates.</title>
        <authorList>
            <person name="Palmieri N."/>
            <person name="Shrestha A."/>
            <person name="Ruttkowski B."/>
            <person name="Beck T."/>
            <person name="Vogl C."/>
            <person name="Tomley F."/>
            <person name="Blake D.P."/>
            <person name="Joachim A."/>
        </authorList>
    </citation>
    <scope>NUCLEOTIDE SEQUENCE [LARGE SCALE GENOMIC DNA]</scope>
    <source>
        <strain evidence="2 3">Wien I</strain>
    </source>
</reference>
<comment type="caution">
    <text evidence="2">The sequence shown here is derived from an EMBL/GenBank/DDBJ whole genome shotgun (WGS) entry which is preliminary data.</text>
</comment>
<gene>
    <name evidence="2" type="ORF">CSUI_003913</name>
</gene>
<evidence type="ECO:0000313" key="2">
    <source>
        <dbReference type="EMBL" id="PHJ22238.1"/>
    </source>
</evidence>
<accession>A0A2C6L2H3</accession>
<dbReference type="Proteomes" id="UP000221165">
    <property type="component" value="Unassembled WGS sequence"/>
</dbReference>
<dbReference type="GeneID" id="94427319"/>
<keyword evidence="3" id="KW-1185">Reference proteome</keyword>
<proteinExistence type="predicted"/>
<protein>
    <recommendedName>
        <fullName evidence="4">Transmembrane protein</fullName>
    </recommendedName>
</protein>
<dbReference type="AlphaFoldDB" id="A0A2C6L2H3"/>
<evidence type="ECO:0008006" key="4">
    <source>
        <dbReference type="Google" id="ProtNLM"/>
    </source>
</evidence>
<evidence type="ECO:0000256" key="1">
    <source>
        <dbReference type="SAM" id="Phobius"/>
    </source>
</evidence>
<keyword evidence="1" id="KW-1133">Transmembrane helix</keyword>
<sequence length="172" mass="18847">MPLRGGHANKGVTPFLPSSCFTSSSRFSLRLFLPQSLSVSASLFRSRHSLLLKVFFLPVPPSFFLFLASCPSFRPSLPSFLSSLIFPFLSVSFLLCSSRALGLYRLIDGLSISFVSGVLSRSIETTSRKLFLVVSIQTTRQRSATVGTQVQFFDATPESGLAMPRATSKLHC</sequence>